<keyword evidence="1" id="KW-0472">Membrane</keyword>
<dbReference type="Pfam" id="PF01757">
    <property type="entry name" value="Acyl_transf_3"/>
    <property type="match status" value="1"/>
</dbReference>
<feature type="transmembrane region" description="Helical" evidence="1">
    <location>
        <begin position="299"/>
        <end position="318"/>
    </location>
</feature>
<feature type="transmembrane region" description="Helical" evidence="1">
    <location>
        <begin position="145"/>
        <end position="163"/>
    </location>
</feature>
<evidence type="ECO:0000313" key="3">
    <source>
        <dbReference type="EMBL" id="MCU6716075.1"/>
    </source>
</evidence>
<dbReference type="GO" id="GO:0016746">
    <property type="term" value="F:acyltransferase activity"/>
    <property type="evidence" value="ECO:0007669"/>
    <property type="project" value="UniProtKB-KW"/>
</dbReference>
<dbReference type="InterPro" id="IPR002656">
    <property type="entry name" value="Acyl_transf_3_dom"/>
</dbReference>
<keyword evidence="1" id="KW-1133">Transmembrane helix</keyword>
<feature type="transmembrane region" description="Helical" evidence="1">
    <location>
        <begin position="200"/>
        <end position="218"/>
    </location>
</feature>
<organism evidence="3 4">
    <name type="scientific">Roseburia amylophila</name>
    <dbReference type="NCBI Taxonomy" id="2981794"/>
    <lineage>
        <taxon>Bacteria</taxon>
        <taxon>Bacillati</taxon>
        <taxon>Bacillota</taxon>
        <taxon>Clostridia</taxon>
        <taxon>Lachnospirales</taxon>
        <taxon>Lachnospiraceae</taxon>
        <taxon>Roseburia</taxon>
    </lineage>
</organism>
<evidence type="ECO:0000259" key="2">
    <source>
        <dbReference type="Pfam" id="PF01757"/>
    </source>
</evidence>
<reference evidence="3 4" key="1">
    <citation type="journal article" date="2021" name="ISME Commun">
        <title>Automated analysis of genomic sequences facilitates high-throughput and comprehensive description of bacteria.</title>
        <authorList>
            <person name="Hitch T.C.A."/>
        </authorList>
    </citation>
    <scope>NUCLEOTIDE SEQUENCE [LARGE SCALE GENOMIC DNA]</scope>
    <source>
        <strain evidence="3 4">Sanger_19</strain>
    </source>
</reference>
<dbReference type="Proteomes" id="UP001209666">
    <property type="component" value="Unassembled WGS sequence"/>
</dbReference>
<feature type="domain" description="Acyltransferase 3" evidence="2">
    <location>
        <begin position="5"/>
        <end position="315"/>
    </location>
</feature>
<dbReference type="EMBL" id="JAOQKI010000002">
    <property type="protein sequence ID" value="MCU6716075.1"/>
    <property type="molecule type" value="Genomic_DNA"/>
</dbReference>
<feature type="transmembrane region" description="Helical" evidence="1">
    <location>
        <begin position="41"/>
        <end position="58"/>
    </location>
</feature>
<proteinExistence type="predicted"/>
<sequence>MQKNIAWLSSLRGIGCLFVLAAHLGASSTNYGMYFNGCGKIGVWLFMIFSGFWFLYPLCQRQQALKGRNLMGYYGKKIIRIMIPYLAVLLISMGLGFIPDGKELLRHLLLVDGFGHFWYMPVIMKFFLIAPLFWLLQQMIRNKKWLFAIIAGIGIALSVVFPFTTYTENSTQLRWYVPVFLMGMLLAIIWDFWNNWKENSIGADVIVLALVVILFSLTPWFRQKLWGIEPSAYLQNKYLLMGGLWCLIILGIVKGKIWKAWLNKSRILQWIGEISFPLYLIHFPILMRLNTTEMGWTKKVIIVLVTSILLAAILHWGVEKPCITLSKKLTEYKKSEK</sequence>
<keyword evidence="3" id="KW-0012">Acyltransferase</keyword>
<keyword evidence="1" id="KW-0812">Transmembrane</keyword>
<gene>
    <name evidence="3" type="ORF">OCV43_02135</name>
</gene>
<name>A0ABT2SAJ8_9FIRM</name>
<feature type="transmembrane region" description="Helical" evidence="1">
    <location>
        <begin position="78"/>
        <end position="98"/>
    </location>
</feature>
<feature type="transmembrane region" description="Helical" evidence="1">
    <location>
        <begin position="238"/>
        <end position="255"/>
    </location>
</feature>
<feature type="transmembrane region" description="Helical" evidence="1">
    <location>
        <begin position="118"/>
        <end position="136"/>
    </location>
</feature>
<dbReference type="PANTHER" id="PTHR23028">
    <property type="entry name" value="ACETYLTRANSFERASE"/>
    <property type="match status" value="1"/>
</dbReference>
<keyword evidence="4" id="KW-1185">Reference proteome</keyword>
<protein>
    <submittedName>
        <fullName evidence="3">Acyltransferase</fullName>
    </submittedName>
</protein>
<feature type="transmembrane region" description="Helical" evidence="1">
    <location>
        <begin position="267"/>
        <end position="287"/>
    </location>
</feature>
<dbReference type="PANTHER" id="PTHR23028:SF53">
    <property type="entry name" value="ACYL_TRANSF_3 DOMAIN-CONTAINING PROTEIN"/>
    <property type="match status" value="1"/>
</dbReference>
<comment type="caution">
    <text evidence="3">The sequence shown here is derived from an EMBL/GenBank/DDBJ whole genome shotgun (WGS) entry which is preliminary data.</text>
</comment>
<dbReference type="RefSeq" id="WP_262623300.1">
    <property type="nucleotide sequence ID" value="NZ_JAOQKI010000002.1"/>
</dbReference>
<keyword evidence="3" id="KW-0808">Transferase</keyword>
<evidence type="ECO:0000313" key="4">
    <source>
        <dbReference type="Proteomes" id="UP001209666"/>
    </source>
</evidence>
<feature type="transmembrane region" description="Helical" evidence="1">
    <location>
        <begin position="175"/>
        <end position="193"/>
    </location>
</feature>
<accession>A0ABT2SAJ8</accession>
<evidence type="ECO:0000256" key="1">
    <source>
        <dbReference type="SAM" id="Phobius"/>
    </source>
</evidence>
<dbReference type="InterPro" id="IPR050879">
    <property type="entry name" value="Acyltransferase_3"/>
</dbReference>